<dbReference type="GO" id="GO:0000105">
    <property type="term" value="P:L-histidine biosynthetic process"/>
    <property type="evidence" value="ECO:0007669"/>
    <property type="project" value="UniProtKB-UniRule"/>
</dbReference>
<keyword evidence="5" id="KW-0963">Cytoplasm</keyword>
<dbReference type="InterPro" id="IPR020565">
    <property type="entry name" value="ImidazoleglycerP_deHydtase_CS"/>
</dbReference>
<comment type="pathway">
    <text evidence="1 5 6">Amino-acid biosynthesis; L-histidine biosynthesis; L-histidine from 5-phospho-alpha-D-ribose 1-diphosphate: step 6/9.</text>
</comment>
<dbReference type="Gene3D" id="3.30.230.40">
    <property type="entry name" value="Imidazole glycerol phosphate dehydratase, domain 1"/>
    <property type="match status" value="2"/>
</dbReference>
<keyword evidence="3 5" id="KW-0368">Histidine biosynthesis</keyword>
<evidence type="ECO:0000256" key="7">
    <source>
        <dbReference type="SAM" id="MobiDB-lite"/>
    </source>
</evidence>
<sequence>MTITQLHLANFLQLVEEAGSLTKLARKCGYDNAASLSQLKRRLEEQAEDEKARGIRPSLAAKLEAGMHKRKGWLNRDHSKDKEKAAAAEAARQERDAQAAASAAPAFHMPAEGRVVSITRNTSETQITLSLNLDGTGQYRLDTGVPFLEHMLAQVARHGMIDLDITCKGDLHIDDHHTVEDIGIVLGQALKQALGSKAGIRRYGHAYVPLDEALSRVVIDLSGRPGLVYNIDFTRALIGRFDVDLFEEFFHGVVNHSMMTLHIDNLSGHNAHHQAETVFKAFGRALRMAAEYDPRMAGQTPSTKGTLSDESVAVEKEEAQSEE</sequence>
<name>A0A930DIV9_NEISI</name>
<dbReference type="AlphaFoldDB" id="A0A930DIV9"/>
<dbReference type="SUPFAM" id="SSF54211">
    <property type="entry name" value="Ribosomal protein S5 domain 2-like"/>
    <property type="match status" value="2"/>
</dbReference>
<dbReference type="HAMAP" id="MF_00076">
    <property type="entry name" value="HisB"/>
    <property type="match status" value="1"/>
</dbReference>
<dbReference type="PANTHER" id="PTHR23133">
    <property type="entry name" value="IMIDAZOLEGLYCEROL-PHOSPHATE DEHYDRATASE HIS7"/>
    <property type="match status" value="1"/>
</dbReference>
<dbReference type="InterPro" id="IPR020568">
    <property type="entry name" value="Ribosomal_Su5_D2-typ_SF"/>
</dbReference>
<feature type="region of interest" description="Disordered" evidence="7">
    <location>
        <begin position="294"/>
        <end position="323"/>
    </location>
</feature>
<feature type="compositionally biased region" description="Polar residues" evidence="7">
    <location>
        <begin position="299"/>
        <end position="309"/>
    </location>
</feature>
<dbReference type="Proteomes" id="UP000780345">
    <property type="component" value="Unassembled WGS sequence"/>
</dbReference>
<dbReference type="GO" id="GO:0005737">
    <property type="term" value="C:cytoplasm"/>
    <property type="evidence" value="ECO:0007669"/>
    <property type="project" value="UniProtKB-SubCell"/>
</dbReference>
<comment type="similarity">
    <text evidence="5 6">Belongs to the imidazoleglycerol-phosphate dehydratase family.</text>
</comment>
<dbReference type="CDD" id="cd07914">
    <property type="entry name" value="IGPD"/>
    <property type="match status" value="1"/>
</dbReference>
<dbReference type="NCBIfam" id="NF002106">
    <property type="entry name" value="PRK00951.1-1"/>
    <property type="match status" value="1"/>
</dbReference>
<comment type="subcellular location">
    <subcellularLocation>
        <location evidence="5 6">Cytoplasm</location>
    </subcellularLocation>
</comment>
<comment type="caution">
    <text evidence="8">The sequence shown here is derived from an EMBL/GenBank/DDBJ whole genome shotgun (WGS) entry which is preliminary data.</text>
</comment>
<keyword evidence="4 5" id="KW-0456">Lyase</keyword>
<evidence type="ECO:0000256" key="6">
    <source>
        <dbReference type="RuleBase" id="RU000599"/>
    </source>
</evidence>
<feature type="compositionally biased region" description="Basic and acidic residues" evidence="7">
    <location>
        <begin position="313"/>
        <end position="323"/>
    </location>
</feature>
<keyword evidence="2 5" id="KW-0028">Amino-acid biosynthesis</keyword>
<evidence type="ECO:0000256" key="5">
    <source>
        <dbReference type="HAMAP-Rule" id="MF_00076"/>
    </source>
</evidence>
<organism evidence="8 9">
    <name type="scientific">Neisseria sicca</name>
    <dbReference type="NCBI Taxonomy" id="490"/>
    <lineage>
        <taxon>Bacteria</taxon>
        <taxon>Pseudomonadati</taxon>
        <taxon>Pseudomonadota</taxon>
        <taxon>Betaproteobacteria</taxon>
        <taxon>Neisseriales</taxon>
        <taxon>Neisseriaceae</taxon>
        <taxon>Neisseria</taxon>
    </lineage>
</organism>
<dbReference type="NCBIfam" id="NF002109">
    <property type="entry name" value="PRK00951.1-5"/>
    <property type="match status" value="1"/>
</dbReference>
<dbReference type="FunFam" id="3.30.230.40:FF:000002">
    <property type="entry name" value="Imidazoleglycerol-phosphate dehydratase"/>
    <property type="match status" value="1"/>
</dbReference>
<dbReference type="EMBL" id="JABZQQ010000016">
    <property type="protein sequence ID" value="MBF1264697.1"/>
    <property type="molecule type" value="Genomic_DNA"/>
</dbReference>
<dbReference type="InterPro" id="IPR038494">
    <property type="entry name" value="IGPD_sf"/>
</dbReference>
<dbReference type="PROSITE" id="PS00954">
    <property type="entry name" value="IGP_DEHYDRATASE_1"/>
    <property type="match status" value="1"/>
</dbReference>
<dbReference type="NCBIfam" id="NF002111">
    <property type="entry name" value="PRK00951.2-1"/>
    <property type="match status" value="1"/>
</dbReference>
<dbReference type="Pfam" id="PF00475">
    <property type="entry name" value="IGPD"/>
    <property type="match status" value="1"/>
</dbReference>
<evidence type="ECO:0000256" key="1">
    <source>
        <dbReference type="ARBA" id="ARBA00005047"/>
    </source>
</evidence>
<evidence type="ECO:0000313" key="9">
    <source>
        <dbReference type="Proteomes" id="UP000780345"/>
    </source>
</evidence>
<dbReference type="InterPro" id="IPR000807">
    <property type="entry name" value="ImidazoleglycerolP_deHydtase"/>
</dbReference>
<reference evidence="8" key="1">
    <citation type="submission" date="2020-04" db="EMBL/GenBank/DDBJ databases">
        <title>Deep metagenomics examines the oral microbiome during advanced dental caries in children, revealing novel taxa and co-occurrences with host molecules.</title>
        <authorList>
            <person name="Baker J.L."/>
            <person name="Morton J.T."/>
            <person name="Dinis M."/>
            <person name="Alvarez R."/>
            <person name="Tran N.C."/>
            <person name="Knight R."/>
            <person name="Edlund A."/>
        </authorList>
    </citation>
    <scope>NUCLEOTIDE SEQUENCE</scope>
    <source>
        <strain evidence="8">JCVI_32_bin.62</strain>
    </source>
</reference>
<dbReference type="NCBIfam" id="NF002114">
    <property type="entry name" value="PRK00951.2-4"/>
    <property type="match status" value="1"/>
</dbReference>
<dbReference type="PANTHER" id="PTHR23133:SF2">
    <property type="entry name" value="IMIDAZOLEGLYCEROL-PHOSPHATE DEHYDRATASE"/>
    <property type="match status" value="1"/>
</dbReference>
<proteinExistence type="inferred from homology"/>
<evidence type="ECO:0000256" key="4">
    <source>
        <dbReference type="ARBA" id="ARBA00023239"/>
    </source>
</evidence>
<gene>
    <name evidence="5 8" type="primary">hisB</name>
    <name evidence="8" type="ORF">HXM80_03245</name>
</gene>
<dbReference type="PROSITE" id="PS00955">
    <property type="entry name" value="IGP_DEHYDRATASE_2"/>
    <property type="match status" value="1"/>
</dbReference>
<protein>
    <recommendedName>
        <fullName evidence="5 6">Imidazoleglycerol-phosphate dehydratase</fullName>
        <shortName evidence="5">IGPD</shortName>
        <ecNumber evidence="5 6">4.2.1.19</ecNumber>
    </recommendedName>
</protein>
<accession>A0A930DIV9</accession>
<dbReference type="EC" id="4.2.1.19" evidence="5 6"/>
<evidence type="ECO:0000256" key="3">
    <source>
        <dbReference type="ARBA" id="ARBA00023102"/>
    </source>
</evidence>
<evidence type="ECO:0000313" key="8">
    <source>
        <dbReference type="EMBL" id="MBF1264697.1"/>
    </source>
</evidence>
<dbReference type="FunFam" id="3.30.230.40:FF:000003">
    <property type="entry name" value="Imidazoleglycerol-phosphate dehydratase HisB"/>
    <property type="match status" value="1"/>
</dbReference>
<dbReference type="GO" id="GO:0004424">
    <property type="term" value="F:imidazoleglycerol-phosphate dehydratase activity"/>
    <property type="evidence" value="ECO:0007669"/>
    <property type="project" value="UniProtKB-UniRule"/>
</dbReference>
<comment type="catalytic activity">
    <reaction evidence="5 6">
        <text>D-erythro-1-(imidazol-4-yl)glycerol 3-phosphate = 3-(imidazol-4-yl)-2-oxopropyl phosphate + H2O</text>
        <dbReference type="Rhea" id="RHEA:11040"/>
        <dbReference type="ChEBI" id="CHEBI:15377"/>
        <dbReference type="ChEBI" id="CHEBI:57766"/>
        <dbReference type="ChEBI" id="CHEBI:58278"/>
        <dbReference type="EC" id="4.2.1.19"/>
    </reaction>
</comment>
<evidence type="ECO:0000256" key="2">
    <source>
        <dbReference type="ARBA" id="ARBA00022605"/>
    </source>
</evidence>